<feature type="compositionally biased region" description="Low complexity" evidence="1">
    <location>
        <begin position="102"/>
        <end position="121"/>
    </location>
</feature>
<feature type="region of interest" description="Disordered" evidence="1">
    <location>
        <begin position="13"/>
        <end position="249"/>
    </location>
</feature>
<feature type="compositionally biased region" description="Low complexity" evidence="1">
    <location>
        <begin position="51"/>
        <end position="75"/>
    </location>
</feature>
<dbReference type="AlphaFoldDB" id="A0A1Z2KVP2"/>
<feature type="compositionally biased region" description="Basic and acidic residues" evidence="1">
    <location>
        <begin position="122"/>
        <end position="144"/>
    </location>
</feature>
<evidence type="ECO:0000313" key="3">
    <source>
        <dbReference type="Proteomes" id="UP000195755"/>
    </source>
</evidence>
<sequence>MRMPDFFDRLLARHAPARGDAPTGVTRLRPRLPGPFERIGTTGFDGPEPSGARTAPAAGPTTRTAESGLRPAASRPAPPPAPTALGPAVAPAREHSPAAVTRLLPARPVLAVPAVPPLLASRPERDAGRSRRQDARLADPAERRPARRAARPTELPARTAGKAPAAAVPQARPRQPERAAAAAPAAERRRRHQAPERVVRVSIGRLEVNGERRPLPTKPAGRGAPDGGGRPRPALTLDQYLTRGNGGGA</sequence>
<organism evidence="2 3">
    <name type="scientific">Streptomyces albireticuli</name>
    <dbReference type="NCBI Taxonomy" id="1940"/>
    <lineage>
        <taxon>Bacteria</taxon>
        <taxon>Bacillati</taxon>
        <taxon>Actinomycetota</taxon>
        <taxon>Actinomycetes</taxon>
        <taxon>Kitasatosporales</taxon>
        <taxon>Streptomycetaceae</taxon>
        <taxon>Streptomyces</taxon>
    </lineage>
</organism>
<proteinExistence type="predicted"/>
<dbReference type="Proteomes" id="UP000195755">
    <property type="component" value="Chromosome"/>
</dbReference>
<name>A0A1Z2KVP2_9ACTN</name>
<feature type="compositionally biased region" description="Low complexity" evidence="1">
    <location>
        <begin position="152"/>
        <end position="185"/>
    </location>
</feature>
<evidence type="ECO:0000313" key="2">
    <source>
        <dbReference type="EMBL" id="ARZ66124.1"/>
    </source>
</evidence>
<evidence type="ECO:0000256" key="1">
    <source>
        <dbReference type="SAM" id="MobiDB-lite"/>
    </source>
</evidence>
<dbReference type="EMBL" id="CP021744">
    <property type="protein sequence ID" value="ARZ66124.1"/>
    <property type="molecule type" value="Genomic_DNA"/>
</dbReference>
<protein>
    <submittedName>
        <fullName evidence="2">Uncharacterized protein</fullName>
    </submittedName>
</protein>
<gene>
    <name evidence="2" type="ORF">SMD11_0458</name>
</gene>
<dbReference type="KEGG" id="salj:SMD11_0458"/>
<accession>A0A1Z2KVP2</accession>
<reference evidence="2 3" key="1">
    <citation type="submission" date="2017-06" db="EMBL/GenBank/DDBJ databases">
        <title>Streptomyces albireticuli Genome sequencing and assembly.</title>
        <authorList>
            <person name="Wang Y."/>
            <person name="Du B."/>
            <person name="Ding Y."/>
            <person name="Liu H."/>
            <person name="Hou Q."/>
            <person name="Liu K."/>
            <person name="Yao L."/>
            <person name="Wang C."/>
        </authorList>
    </citation>
    <scope>NUCLEOTIDE SEQUENCE [LARGE SCALE GENOMIC DNA]</scope>
    <source>
        <strain evidence="2 3">MDJK11</strain>
    </source>
</reference>